<dbReference type="AlphaFoldDB" id="A0A2U0SG57"/>
<evidence type="ECO:0000313" key="2">
    <source>
        <dbReference type="EMBL" id="PVX30359.1"/>
    </source>
</evidence>
<keyword evidence="1" id="KW-0732">Signal</keyword>
<accession>A0A2U0SG57</accession>
<protein>
    <submittedName>
        <fullName evidence="2">Uncharacterized protein</fullName>
    </submittedName>
</protein>
<proteinExistence type="predicted"/>
<feature type="chain" id="PRO_5015614285" evidence="1">
    <location>
        <begin position="20"/>
        <end position="208"/>
    </location>
</feature>
<dbReference type="Proteomes" id="UP000245890">
    <property type="component" value="Unassembled WGS sequence"/>
</dbReference>
<reference evidence="2 3" key="1">
    <citation type="submission" date="2018-05" db="EMBL/GenBank/DDBJ databases">
        <title>Description of Sphingomonas pokkalii sp nov, isolated from the rhizosphere of saline tolerant pokkali rice and its draft genome analysis.</title>
        <authorList>
            <person name="Menon R."/>
            <person name="Kumari S."/>
            <person name="Rameshkumar N."/>
        </authorList>
    </citation>
    <scope>NUCLEOTIDE SEQUENCE [LARGE SCALE GENOMIC DNA]</scope>
    <source>
        <strain evidence="2 3">L3B27</strain>
    </source>
</reference>
<gene>
    <name evidence="2" type="ORF">DD559_14265</name>
</gene>
<evidence type="ECO:0000313" key="3">
    <source>
        <dbReference type="Proteomes" id="UP000245890"/>
    </source>
</evidence>
<comment type="caution">
    <text evidence="2">The sequence shown here is derived from an EMBL/GenBank/DDBJ whole genome shotgun (WGS) entry which is preliminary data.</text>
</comment>
<feature type="signal peptide" evidence="1">
    <location>
        <begin position="1"/>
        <end position="19"/>
    </location>
</feature>
<evidence type="ECO:0000256" key="1">
    <source>
        <dbReference type="SAM" id="SignalP"/>
    </source>
</evidence>
<dbReference type="EMBL" id="QENQ01000001">
    <property type="protein sequence ID" value="PVX30359.1"/>
    <property type="molecule type" value="Genomic_DNA"/>
</dbReference>
<organism evidence="2 3">
    <name type="scientific">Sphingomonas pokkalii</name>
    <dbReference type="NCBI Taxonomy" id="2175090"/>
    <lineage>
        <taxon>Bacteria</taxon>
        <taxon>Pseudomonadati</taxon>
        <taxon>Pseudomonadota</taxon>
        <taxon>Alphaproteobacteria</taxon>
        <taxon>Sphingomonadales</taxon>
        <taxon>Sphingomonadaceae</taxon>
        <taxon>Sphingomonas</taxon>
    </lineage>
</organism>
<name>A0A2U0SG57_9SPHN</name>
<dbReference type="RefSeq" id="WP_116469771.1">
    <property type="nucleotide sequence ID" value="NZ_QENQ01000001.1"/>
</dbReference>
<dbReference type="OrthoDB" id="7186639at2"/>
<sequence length="208" mass="22225">MTHFALFAALFAAAPLAAADDPNFDPATVRETDAIECRLDAPSYNGFAFAISGEEALAKKRHWRKIDSGNPFLTEYELPAPIQVAGSYSTRRIAFSSNAILAILDLADPGVIAGKQGITNAADAEPLIDELVQSGKASRAEIEKAMPFRKFLGEKVLVDSTELPANGESFGTHMVIARTVSNATSHPGKTLYGCSYQIEPIGKDGKPL</sequence>
<keyword evidence="3" id="KW-1185">Reference proteome</keyword>